<gene>
    <name evidence="1" type="ORF">SAMEA1402399_03697</name>
</gene>
<dbReference type="Proteomes" id="UP000411588">
    <property type="component" value="Unassembled WGS sequence"/>
</dbReference>
<organism evidence="1 2">
    <name type="scientific">Clostridioides difficile</name>
    <name type="common">Peptoclostridium difficile</name>
    <dbReference type="NCBI Taxonomy" id="1496"/>
    <lineage>
        <taxon>Bacteria</taxon>
        <taxon>Bacillati</taxon>
        <taxon>Bacillota</taxon>
        <taxon>Clostridia</taxon>
        <taxon>Peptostreptococcales</taxon>
        <taxon>Peptostreptococcaceae</taxon>
        <taxon>Clostridioides</taxon>
    </lineage>
</organism>
<reference evidence="1 2" key="1">
    <citation type="submission" date="2019-02" db="EMBL/GenBank/DDBJ databases">
        <authorList>
            <consortium name="Pathogen Informatics"/>
        </authorList>
    </citation>
    <scope>NUCLEOTIDE SEQUENCE [LARGE SCALE GENOMIC DNA]</scope>
    <source>
        <strain evidence="2">clo34</strain>
    </source>
</reference>
<proteinExistence type="predicted"/>
<evidence type="ECO:0000313" key="2">
    <source>
        <dbReference type="Proteomes" id="UP000411588"/>
    </source>
</evidence>
<dbReference type="AlphaFoldDB" id="A0AB74QGE9"/>
<name>A0AB74QGE9_CLODI</name>
<evidence type="ECO:0000313" key="1">
    <source>
        <dbReference type="EMBL" id="VFD35790.1"/>
    </source>
</evidence>
<sequence>MKRITKKEIKKYVREATSNNFNWKLSRCGFYIKNDKVQFFISYVGQGMDENIYNNDYEEIIYIEDIIEEYRRKEYNLEDIDTIIYENVNNMIYNYNERIEDIEDFIQEIKDSIGEEFTIFEYDNFVQGKHNHLSDKLDSWDYFTEGDINDYLESGSYTYIFFYEDLNRTVNLNIGFEVIERNEEEICESKIKIREIILL</sequence>
<dbReference type="RefSeq" id="WP_180325377.1">
    <property type="nucleotide sequence ID" value="NZ_BIOW01000011.1"/>
</dbReference>
<evidence type="ECO:0008006" key="3">
    <source>
        <dbReference type="Google" id="ProtNLM"/>
    </source>
</evidence>
<accession>A0AB74QGE9</accession>
<comment type="caution">
    <text evidence="1">The sequence shown here is derived from an EMBL/GenBank/DDBJ whole genome shotgun (WGS) entry which is preliminary data.</text>
</comment>
<dbReference type="EMBL" id="CAADAN010000019">
    <property type="protein sequence ID" value="VFD35790.1"/>
    <property type="molecule type" value="Genomic_DNA"/>
</dbReference>
<protein>
    <recommendedName>
        <fullName evidence="3">Phage protein</fullName>
    </recommendedName>
</protein>